<dbReference type="PANTHER" id="PTHR35936">
    <property type="entry name" value="MEMBRANE-BOUND LYTIC MUREIN TRANSGLYCOSYLASE F"/>
    <property type="match status" value="1"/>
</dbReference>
<dbReference type="RefSeq" id="WP_315650522.1">
    <property type="nucleotide sequence ID" value="NZ_JAVXZY010000004.1"/>
</dbReference>
<comment type="caution">
    <text evidence="3">The sequence shown here is derived from an EMBL/GenBank/DDBJ whole genome shotgun (WGS) entry which is preliminary data.</text>
</comment>
<dbReference type="SUPFAM" id="SSF53850">
    <property type="entry name" value="Periplasmic binding protein-like II"/>
    <property type="match status" value="1"/>
</dbReference>
<protein>
    <submittedName>
        <fullName evidence="3">Transporter substrate-binding domain-containing protein</fullName>
    </submittedName>
</protein>
<dbReference type="Pfam" id="PF00497">
    <property type="entry name" value="SBP_bac_3"/>
    <property type="match status" value="1"/>
</dbReference>
<evidence type="ECO:0000259" key="2">
    <source>
        <dbReference type="SMART" id="SM00062"/>
    </source>
</evidence>
<accession>A0ABU3PBP2</accession>
<keyword evidence="1" id="KW-0732">Signal</keyword>
<evidence type="ECO:0000313" key="4">
    <source>
        <dbReference type="Proteomes" id="UP001246372"/>
    </source>
</evidence>
<gene>
    <name evidence="3" type="ORF">RQP53_11930</name>
</gene>
<proteinExistence type="predicted"/>
<evidence type="ECO:0000256" key="1">
    <source>
        <dbReference type="ARBA" id="ARBA00022729"/>
    </source>
</evidence>
<reference evidence="3" key="1">
    <citation type="submission" date="2023-09" db="EMBL/GenBank/DDBJ databases">
        <title>Paucibacter sp. APW11 Genome sequencing and assembly.</title>
        <authorList>
            <person name="Kim I."/>
        </authorList>
    </citation>
    <scope>NUCLEOTIDE SEQUENCE</scope>
    <source>
        <strain evidence="3">APW11</strain>
    </source>
</reference>
<evidence type="ECO:0000313" key="3">
    <source>
        <dbReference type="EMBL" id="MDT8999974.1"/>
    </source>
</evidence>
<sequence>MLGAALLATPWVQACEHPLRVVFGHMPPFIARQADGEYGGVEVELLRAIVSQAGCTLEVLNDLPRKRRYAMFLKGDLDILLAASLTEERQRIAWFTAPYRQETTSLFVLADKAAALRDIKSLGELIDKQATLLSLNLGWFGADYETQLPRLRAAHRVSHFENLRQGLSMLAARRGDVLMSDRIATLYEARQRGLNLVELGYTPAREPVHLMLSRKSISEADWRSLNAAVLLLEERGVLREIRNRYGLR</sequence>
<dbReference type="SMART" id="SM00062">
    <property type="entry name" value="PBPb"/>
    <property type="match status" value="1"/>
</dbReference>
<organism evidence="3 4">
    <name type="scientific">Roseateles aquae</name>
    <dbReference type="NCBI Taxonomy" id="3077235"/>
    <lineage>
        <taxon>Bacteria</taxon>
        <taxon>Pseudomonadati</taxon>
        <taxon>Pseudomonadota</taxon>
        <taxon>Betaproteobacteria</taxon>
        <taxon>Burkholderiales</taxon>
        <taxon>Sphaerotilaceae</taxon>
        <taxon>Roseateles</taxon>
    </lineage>
</organism>
<dbReference type="PANTHER" id="PTHR35936:SF25">
    <property type="entry name" value="ABC TRANSPORTER SUBSTRATE-BINDING PROTEIN"/>
    <property type="match status" value="1"/>
</dbReference>
<keyword evidence="4" id="KW-1185">Reference proteome</keyword>
<feature type="domain" description="Solute-binding protein family 3/N-terminal" evidence="2">
    <location>
        <begin position="18"/>
        <end position="248"/>
    </location>
</feature>
<dbReference type="Proteomes" id="UP001246372">
    <property type="component" value="Unassembled WGS sequence"/>
</dbReference>
<name>A0ABU3PBP2_9BURK</name>
<dbReference type="Gene3D" id="3.40.190.10">
    <property type="entry name" value="Periplasmic binding protein-like II"/>
    <property type="match status" value="2"/>
</dbReference>
<dbReference type="InterPro" id="IPR001638">
    <property type="entry name" value="Solute-binding_3/MltF_N"/>
</dbReference>
<dbReference type="EMBL" id="JAVXZY010000004">
    <property type="protein sequence ID" value="MDT8999974.1"/>
    <property type="molecule type" value="Genomic_DNA"/>
</dbReference>